<keyword evidence="1 4" id="KW-0597">Phosphoprotein</keyword>
<gene>
    <name evidence="6" type="primary">pafA</name>
    <name evidence="6" type="ORF">rosag_32440</name>
</gene>
<feature type="binding site" evidence="5">
    <location>
        <position position="116"/>
    </location>
    <ligand>
        <name>substrate</name>
    </ligand>
</feature>
<dbReference type="InterPro" id="IPR002591">
    <property type="entry name" value="Phosphodiest/P_Trfase"/>
</dbReference>
<feature type="binding site" evidence="5">
    <location>
        <begin position="167"/>
        <end position="169"/>
    </location>
    <ligand>
        <name>substrate</name>
    </ligand>
</feature>
<dbReference type="PIRSF" id="PIRSF031924">
    <property type="entry name" value="Pi-irrepressible_AP"/>
    <property type="match status" value="1"/>
</dbReference>
<evidence type="ECO:0000313" key="6">
    <source>
        <dbReference type="EMBL" id="GLC26731.1"/>
    </source>
</evidence>
<keyword evidence="7" id="KW-1185">Reference proteome</keyword>
<organism evidence="6 7">
    <name type="scientific">Roseisolibacter agri</name>
    <dbReference type="NCBI Taxonomy" id="2014610"/>
    <lineage>
        <taxon>Bacteria</taxon>
        <taxon>Pseudomonadati</taxon>
        <taxon>Gemmatimonadota</taxon>
        <taxon>Gemmatimonadia</taxon>
        <taxon>Gemmatimonadales</taxon>
        <taxon>Gemmatimonadaceae</taxon>
        <taxon>Roseisolibacter</taxon>
    </lineage>
</organism>
<name>A0AA37QBM0_9BACT</name>
<evidence type="ECO:0000313" key="7">
    <source>
        <dbReference type="Proteomes" id="UP001161325"/>
    </source>
</evidence>
<sequence>MPLLPALLARLSAFDLAAGGLGLVGALSTVPAPVATSGAARQPPAPTLVVVVVVDQLRADYLDRFGPQLSGGLARLARGGAVLTRAVHDHAITETAPGHATVLSGRYPRSHGIIGNLLGVDDPGSPLVGVDSGMGDPASPRRFRGTTLADWLVARDGRAQVLAVSRKDRGAILPLGRARTGDRTTAQAYWYATNGRFTTSRWYAERLPAWVEAFDRRQLGQRMAGRAWTPLFPTDSYPEPANVPAPGGASAPFPHVLPQDSLLAADVVRATPFMDELTLAFALEGLRALRLGASGRTDLLVVSLSSTDAVGHQYGPDSRELHDQVLRVDRALGGFLDSLFALRDSSRIVVALTSDHGITRFPEIAANDPRRPAQLVPRRVDPDSALAAVRAGLAARGVSPWAMLLDNGALYLDRRALAAARIREDSLLSAAESTLRAVPGVRRVDRLERLAKADTVRDAIARRWLHSVPADYPISVVVTLDSGSVWSTRIAAEHGSPYDDDAHVPLVLWGAPFKAGRYDQPTGVVDLAPTLARVLGLRPAERVDGRVLEFVLRK</sequence>
<evidence type="ECO:0000256" key="3">
    <source>
        <dbReference type="ARBA" id="ARBA00022729"/>
    </source>
</evidence>
<evidence type="ECO:0000256" key="5">
    <source>
        <dbReference type="PIRSR" id="PIRSR031924-51"/>
    </source>
</evidence>
<accession>A0AA37QBM0</accession>
<proteinExistence type="predicted"/>
<comment type="caution">
    <text evidence="6">The sequence shown here is derived from an EMBL/GenBank/DDBJ whole genome shotgun (WGS) entry which is preliminary data.</text>
</comment>
<dbReference type="GO" id="GO:0004035">
    <property type="term" value="F:alkaline phosphatase activity"/>
    <property type="evidence" value="ECO:0007669"/>
    <property type="project" value="InterPro"/>
</dbReference>
<keyword evidence="2" id="KW-0479">Metal-binding</keyword>
<reference evidence="6" key="1">
    <citation type="submission" date="2022-08" db="EMBL/GenBank/DDBJ databases">
        <title>Draft genome sequencing of Roseisolibacter agri AW1220.</title>
        <authorList>
            <person name="Tobiishi Y."/>
            <person name="Tonouchi A."/>
        </authorList>
    </citation>
    <scope>NUCLEOTIDE SEQUENCE</scope>
    <source>
        <strain evidence="6">AW1220</strain>
    </source>
</reference>
<dbReference type="RefSeq" id="WP_284351186.1">
    <property type="nucleotide sequence ID" value="NZ_BRXS01000005.1"/>
</dbReference>
<dbReference type="Gene3D" id="3.30.1360.150">
    <property type="match status" value="1"/>
</dbReference>
<dbReference type="Gene3D" id="3.40.720.10">
    <property type="entry name" value="Alkaline Phosphatase, subunit A"/>
    <property type="match status" value="1"/>
</dbReference>
<dbReference type="Proteomes" id="UP001161325">
    <property type="component" value="Unassembled WGS sequence"/>
</dbReference>
<dbReference type="SUPFAM" id="SSF53649">
    <property type="entry name" value="Alkaline phosphatase-like"/>
    <property type="match status" value="1"/>
</dbReference>
<dbReference type="Pfam" id="PF01663">
    <property type="entry name" value="Phosphodiest"/>
    <property type="match status" value="2"/>
</dbReference>
<evidence type="ECO:0000256" key="1">
    <source>
        <dbReference type="ARBA" id="ARBA00022553"/>
    </source>
</evidence>
<dbReference type="AlphaFoldDB" id="A0AA37QBM0"/>
<dbReference type="PANTHER" id="PTHR10151">
    <property type="entry name" value="ECTONUCLEOTIDE PYROPHOSPHATASE/PHOSPHODIESTERASE"/>
    <property type="match status" value="1"/>
</dbReference>
<dbReference type="InterPro" id="IPR017850">
    <property type="entry name" value="Alkaline_phosphatase_core_sf"/>
</dbReference>
<evidence type="ECO:0000256" key="4">
    <source>
        <dbReference type="PIRSR" id="PIRSR031924-50"/>
    </source>
</evidence>
<dbReference type="InterPro" id="IPR026263">
    <property type="entry name" value="Alkaline_phosphatase_prok"/>
</dbReference>
<keyword evidence="3" id="KW-0732">Signal</keyword>
<protein>
    <submittedName>
        <fullName evidence="6">Alkaline phosphatase family protein</fullName>
    </submittedName>
</protein>
<dbReference type="EMBL" id="BRXS01000005">
    <property type="protein sequence ID" value="GLC26731.1"/>
    <property type="molecule type" value="Genomic_DNA"/>
</dbReference>
<dbReference type="GO" id="GO:0046872">
    <property type="term" value="F:metal ion binding"/>
    <property type="evidence" value="ECO:0007669"/>
    <property type="project" value="UniProtKB-KW"/>
</dbReference>
<dbReference type="PANTHER" id="PTHR10151:SF120">
    <property type="entry name" value="BIS(5'-ADENOSYL)-TRIPHOSPHATASE"/>
    <property type="match status" value="1"/>
</dbReference>
<evidence type="ECO:0000256" key="2">
    <source>
        <dbReference type="ARBA" id="ARBA00022723"/>
    </source>
</evidence>
<feature type="active site" description="Phosphothreonine intermediate" evidence="4">
    <location>
        <position position="95"/>
    </location>
</feature>